<accession>A0AAP0IGR4</accession>
<dbReference type="AlphaFoldDB" id="A0AAP0IGR4"/>
<protein>
    <submittedName>
        <fullName evidence="1">Uncharacterized protein</fullName>
    </submittedName>
</protein>
<reference evidence="1 2" key="1">
    <citation type="submission" date="2024-01" db="EMBL/GenBank/DDBJ databases">
        <title>Genome assemblies of Stephania.</title>
        <authorList>
            <person name="Yang L."/>
        </authorList>
    </citation>
    <scope>NUCLEOTIDE SEQUENCE [LARGE SCALE GENOMIC DNA]</scope>
    <source>
        <strain evidence="1">YNDBR</strain>
        <tissue evidence="1">Leaf</tissue>
    </source>
</reference>
<sequence length="96" mass="10793">MRPAPAPALVLLATFIGREMRGEKIFDGHNGMSATIFSKENLLNHVMNAIPQGIDREEWLRALPRALVVGFVKTDIEGKALAIAHYVYWEDELTCR</sequence>
<dbReference type="Proteomes" id="UP001420932">
    <property type="component" value="Unassembled WGS sequence"/>
</dbReference>
<gene>
    <name evidence="1" type="ORF">Syun_020964</name>
</gene>
<evidence type="ECO:0000313" key="1">
    <source>
        <dbReference type="EMBL" id="KAK9114167.1"/>
    </source>
</evidence>
<dbReference type="EMBL" id="JBBNAF010000009">
    <property type="protein sequence ID" value="KAK9114167.1"/>
    <property type="molecule type" value="Genomic_DNA"/>
</dbReference>
<organism evidence="1 2">
    <name type="scientific">Stephania yunnanensis</name>
    <dbReference type="NCBI Taxonomy" id="152371"/>
    <lineage>
        <taxon>Eukaryota</taxon>
        <taxon>Viridiplantae</taxon>
        <taxon>Streptophyta</taxon>
        <taxon>Embryophyta</taxon>
        <taxon>Tracheophyta</taxon>
        <taxon>Spermatophyta</taxon>
        <taxon>Magnoliopsida</taxon>
        <taxon>Ranunculales</taxon>
        <taxon>Menispermaceae</taxon>
        <taxon>Menispermoideae</taxon>
        <taxon>Cissampelideae</taxon>
        <taxon>Stephania</taxon>
    </lineage>
</organism>
<evidence type="ECO:0000313" key="2">
    <source>
        <dbReference type="Proteomes" id="UP001420932"/>
    </source>
</evidence>
<comment type="caution">
    <text evidence="1">The sequence shown here is derived from an EMBL/GenBank/DDBJ whole genome shotgun (WGS) entry which is preliminary data.</text>
</comment>
<keyword evidence="2" id="KW-1185">Reference proteome</keyword>
<name>A0AAP0IGR4_9MAGN</name>
<proteinExistence type="predicted"/>